<dbReference type="Pfam" id="PF09070">
    <property type="entry name" value="PFU"/>
    <property type="match status" value="1"/>
</dbReference>
<dbReference type="Gene3D" id="3.10.20.870">
    <property type="entry name" value="PFU (PLAA family ubiquitin binding), C-terminal domain"/>
    <property type="match status" value="1"/>
</dbReference>
<dbReference type="Pfam" id="PF08324">
    <property type="entry name" value="PUL"/>
    <property type="match status" value="1"/>
</dbReference>
<dbReference type="InterPro" id="IPR020472">
    <property type="entry name" value="WD40_PAC1"/>
</dbReference>
<feature type="repeat" description="WD" evidence="5">
    <location>
        <begin position="144"/>
        <end position="174"/>
    </location>
</feature>
<dbReference type="InterPro" id="IPR011989">
    <property type="entry name" value="ARM-like"/>
</dbReference>
<dbReference type="PANTHER" id="PTHR19849:SF0">
    <property type="entry name" value="PHOSPHOLIPASE A-2-ACTIVATING PROTEIN"/>
    <property type="match status" value="1"/>
</dbReference>
<feature type="domain" description="PUL" evidence="7">
    <location>
        <begin position="525"/>
        <end position="811"/>
    </location>
</feature>
<gene>
    <name evidence="8" type="ORF">CVIRNUC_008190</name>
</gene>
<organism evidence="8 9">
    <name type="scientific">Coccomyxa viridis</name>
    <dbReference type="NCBI Taxonomy" id="1274662"/>
    <lineage>
        <taxon>Eukaryota</taxon>
        <taxon>Viridiplantae</taxon>
        <taxon>Chlorophyta</taxon>
        <taxon>core chlorophytes</taxon>
        <taxon>Trebouxiophyceae</taxon>
        <taxon>Trebouxiophyceae incertae sedis</taxon>
        <taxon>Coccomyxaceae</taxon>
        <taxon>Coccomyxa</taxon>
    </lineage>
</organism>
<feature type="repeat" description="WD" evidence="5">
    <location>
        <begin position="14"/>
        <end position="44"/>
    </location>
</feature>
<evidence type="ECO:0000259" key="6">
    <source>
        <dbReference type="PROSITE" id="PS51394"/>
    </source>
</evidence>
<keyword evidence="3 5" id="KW-0853">WD repeat</keyword>
<dbReference type="Pfam" id="PF00400">
    <property type="entry name" value="WD40"/>
    <property type="match status" value="7"/>
</dbReference>
<dbReference type="AlphaFoldDB" id="A0AAV1IG53"/>
<dbReference type="PROSITE" id="PS50294">
    <property type="entry name" value="WD_REPEATS_REGION"/>
    <property type="match status" value="4"/>
</dbReference>
<dbReference type="GO" id="GO:0005737">
    <property type="term" value="C:cytoplasm"/>
    <property type="evidence" value="ECO:0007669"/>
    <property type="project" value="UniProtKB-SubCell"/>
</dbReference>
<dbReference type="Proteomes" id="UP001314263">
    <property type="component" value="Unassembled WGS sequence"/>
</dbReference>
<dbReference type="InterPro" id="IPR036322">
    <property type="entry name" value="WD40_repeat_dom_sf"/>
</dbReference>
<dbReference type="InterPro" id="IPR015155">
    <property type="entry name" value="PFU"/>
</dbReference>
<dbReference type="SMART" id="SM00320">
    <property type="entry name" value="WD40"/>
    <property type="match status" value="7"/>
</dbReference>
<dbReference type="GO" id="GO:0010992">
    <property type="term" value="P:ubiquitin recycling"/>
    <property type="evidence" value="ECO:0007669"/>
    <property type="project" value="TreeGrafter"/>
</dbReference>
<dbReference type="EMBL" id="CAUYUE010000011">
    <property type="protein sequence ID" value="CAK0784985.1"/>
    <property type="molecule type" value="Genomic_DNA"/>
</dbReference>
<dbReference type="InterPro" id="IPR013535">
    <property type="entry name" value="PUL_dom"/>
</dbReference>
<dbReference type="Gene3D" id="2.130.10.10">
    <property type="entry name" value="YVTN repeat-like/Quinoprotein amine dehydrogenase"/>
    <property type="match status" value="1"/>
</dbReference>
<evidence type="ECO:0000313" key="8">
    <source>
        <dbReference type="EMBL" id="CAK0784985.1"/>
    </source>
</evidence>
<comment type="caution">
    <text evidence="8">The sequence shown here is derived from an EMBL/GenBank/DDBJ whole genome shotgun (WGS) entry which is preliminary data.</text>
</comment>
<dbReference type="PROSITE" id="PS51396">
    <property type="entry name" value="PUL"/>
    <property type="match status" value="1"/>
</dbReference>
<dbReference type="GO" id="GO:0043161">
    <property type="term" value="P:proteasome-mediated ubiquitin-dependent protein catabolic process"/>
    <property type="evidence" value="ECO:0007669"/>
    <property type="project" value="TreeGrafter"/>
</dbReference>
<comment type="subcellular location">
    <subcellularLocation>
        <location evidence="1">Cytoplasm</location>
    </subcellularLocation>
</comment>
<evidence type="ECO:0000256" key="3">
    <source>
        <dbReference type="ARBA" id="ARBA00022574"/>
    </source>
</evidence>
<keyword evidence="9" id="KW-1185">Reference proteome</keyword>
<keyword evidence="4" id="KW-0677">Repeat</keyword>
<dbReference type="PRINTS" id="PR00320">
    <property type="entry name" value="GPROTEINBRPT"/>
</dbReference>
<evidence type="ECO:0000313" key="9">
    <source>
        <dbReference type="Proteomes" id="UP001314263"/>
    </source>
</evidence>
<feature type="repeat" description="WD" evidence="5">
    <location>
        <begin position="183"/>
        <end position="213"/>
    </location>
</feature>
<feature type="repeat" description="WD" evidence="5">
    <location>
        <begin position="223"/>
        <end position="254"/>
    </location>
</feature>
<evidence type="ECO:0000256" key="2">
    <source>
        <dbReference type="ARBA" id="ARBA00022490"/>
    </source>
</evidence>
<proteinExistence type="predicted"/>
<feature type="repeat" description="WD" evidence="5">
    <location>
        <begin position="56"/>
        <end position="104"/>
    </location>
</feature>
<evidence type="ECO:0000259" key="7">
    <source>
        <dbReference type="PROSITE" id="PS51396"/>
    </source>
</evidence>
<dbReference type="PROSITE" id="PS50082">
    <property type="entry name" value="WD_REPEATS_2"/>
    <property type="match status" value="6"/>
</dbReference>
<reference evidence="8 9" key="1">
    <citation type="submission" date="2023-10" db="EMBL/GenBank/DDBJ databases">
        <authorList>
            <person name="Maclean D."/>
            <person name="Macfadyen A."/>
        </authorList>
    </citation>
    <scope>NUCLEOTIDE SEQUENCE [LARGE SCALE GENOMIC DNA]</scope>
</reference>
<dbReference type="InterPro" id="IPR001680">
    <property type="entry name" value="WD40_rpt"/>
</dbReference>
<accession>A0AAV1IG53</accession>
<feature type="domain" description="PFU" evidence="6">
    <location>
        <begin position="364"/>
        <end position="464"/>
    </location>
</feature>
<evidence type="ECO:0008006" key="10">
    <source>
        <dbReference type="Google" id="ProtNLM"/>
    </source>
</evidence>
<dbReference type="GO" id="GO:0043130">
    <property type="term" value="F:ubiquitin binding"/>
    <property type="evidence" value="ECO:0007669"/>
    <property type="project" value="TreeGrafter"/>
</dbReference>
<dbReference type="PROSITE" id="PS51394">
    <property type="entry name" value="PFU"/>
    <property type="match status" value="1"/>
</dbReference>
<dbReference type="GO" id="GO:0005634">
    <property type="term" value="C:nucleus"/>
    <property type="evidence" value="ECO:0007669"/>
    <property type="project" value="TreeGrafter"/>
</dbReference>
<dbReference type="SUPFAM" id="SSF50978">
    <property type="entry name" value="WD40 repeat-like"/>
    <property type="match status" value="1"/>
</dbReference>
<evidence type="ECO:0000256" key="4">
    <source>
        <dbReference type="ARBA" id="ARBA00022737"/>
    </source>
</evidence>
<dbReference type="InterPro" id="IPR038122">
    <property type="entry name" value="PFU_sf"/>
</dbReference>
<dbReference type="InterPro" id="IPR015943">
    <property type="entry name" value="WD40/YVTN_repeat-like_dom_sf"/>
</dbReference>
<evidence type="ECO:0000256" key="1">
    <source>
        <dbReference type="ARBA" id="ARBA00004496"/>
    </source>
</evidence>
<name>A0AAV1IG53_9CHLO</name>
<dbReference type="Gene3D" id="1.25.10.10">
    <property type="entry name" value="Leucine-rich Repeat Variant"/>
    <property type="match status" value="1"/>
</dbReference>
<feature type="repeat" description="WD" evidence="5">
    <location>
        <begin position="105"/>
        <end position="136"/>
    </location>
</feature>
<dbReference type="CDD" id="cd00200">
    <property type="entry name" value="WD40"/>
    <property type="match status" value="1"/>
</dbReference>
<sequence>MMNSEEHYTLRAELRGHDEDVRALLVCDLGLLTGSRDRTIKLWKETADGFQEEYAYVGHESYVTALQYIPAGLLADLPEGAIVSGSRDATVRLWNPATCQCIQTLTGHTYQVTDLAVGPDGAIVSASLDSTLRVWKDNRCAHTLEGHEGAVQCVVYLPTGEIVSGSNDTTIRMWREGKCIRTIQGHTDTVRGLALVPGLGFVSASHDQTLRVWTATGECLATLCGHQAIIYRAAASSSGLIASAAEDNTARVWQADGAALQSLEHPACVWDVAFLPNGDLVTACADYVARVWTASRERAAPSETVEAYQAAMAERKASAAAASGSSTQPVLPDGLKLEPETVLLHPGKKLGEMKVIREAGNGMVYTWNGQEWEKVGEVVGGPAQSDTLDVPSKWHNGEQYDFVVDVDFEEGVPPKKLAFNRSDNPYNVAERFLAEEGLPLTYRQQVVDYILNLMGRSSALPAAATSNVDPFTGSGAYVPGASAFPAPGTASHSSNPFISSGAYVPGSSAAPIVSMNGAESAKDLRHVPATSYIVYSSVPKLEAINSKLREFNSMLSASPENRSITLGEADVAPGGRLDILLARSMEATTTGASAQLSEEESATLQRLLSWPAAYLFPALDISRMLVLSPSNAEDLAKSAGTFELSNLGGIGGALARAASEPQLPGNLQTGLRLACNLFANPHTKKWIQEAYMSFVDAFSPAGSSSNKAVRSSWASLLVNISLMLSAPGAQTASASEGLAIVLSAVAELLSTCPEDDAETLARSLVAAGTIMHSSKETTSMVQDLGIIELAQRYRTSSNVRVAGIAKELCEL</sequence>
<dbReference type="PANTHER" id="PTHR19849">
    <property type="entry name" value="PHOSPHOLIPASE A-2-ACTIVATING PROTEIN"/>
    <property type="match status" value="1"/>
</dbReference>
<protein>
    <recommendedName>
        <fullName evidence="10">Phospholipase A-2-activating protein</fullName>
    </recommendedName>
</protein>
<evidence type="ECO:0000256" key="5">
    <source>
        <dbReference type="PROSITE-ProRule" id="PRU00221"/>
    </source>
</evidence>
<keyword evidence="2" id="KW-0963">Cytoplasm</keyword>